<dbReference type="GO" id="GO:0032259">
    <property type="term" value="P:methylation"/>
    <property type="evidence" value="ECO:0007669"/>
    <property type="project" value="UniProtKB-KW"/>
</dbReference>
<gene>
    <name evidence="2" type="ORF">C2E21_6889</name>
</gene>
<feature type="region of interest" description="Disordered" evidence="1">
    <location>
        <begin position="1"/>
        <end position="28"/>
    </location>
</feature>
<dbReference type="CDD" id="cd00121">
    <property type="entry name" value="MATH"/>
    <property type="match status" value="1"/>
</dbReference>
<dbReference type="AlphaFoldDB" id="A0A2P6TIK8"/>
<dbReference type="GO" id="GO:0008168">
    <property type="term" value="F:methyltransferase activity"/>
    <property type="evidence" value="ECO:0007669"/>
    <property type="project" value="UniProtKB-KW"/>
</dbReference>
<name>A0A2P6TIK8_CHLSO</name>
<reference evidence="2 3" key="1">
    <citation type="journal article" date="2018" name="Plant J.">
        <title>Genome sequences of Chlorella sorokiniana UTEX 1602 and Micractinium conductrix SAG 241.80: implications to maltose excretion by a green alga.</title>
        <authorList>
            <person name="Arriola M.B."/>
            <person name="Velmurugan N."/>
            <person name="Zhang Y."/>
            <person name="Plunkett M.H."/>
            <person name="Hondzo H."/>
            <person name="Barney B.M."/>
        </authorList>
    </citation>
    <scope>NUCLEOTIDE SEQUENCE [LARGE SCALE GENOMIC DNA]</scope>
    <source>
        <strain evidence="3">UTEX 1602</strain>
    </source>
</reference>
<dbReference type="Proteomes" id="UP000239899">
    <property type="component" value="Unassembled WGS sequence"/>
</dbReference>
<dbReference type="EMBL" id="LHPG02000014">
    <property type="protein sequence ID" value="PRW39084.1"/>
    <property type="molecule type" value="Genomic_DNA"/>
</dbReference>
<evidence type="ECO:0000313" key="3">
    <source>
        <dbReference type="Proteomes" id="UP000239899"/>
    </source>
</evidence>
<organism evidence="2 3">
    <name type="scientific">Chlorella sorokiniana</name>
    <name type="common">Freshwater green alga</name>
    <dbReference type="NCBI Taxonomy" id="3076"/>
    <lineage>
        <taxon>Eukaryota</taxon>
        <taxon>Viridiplantae</taxon>
        <taxon>Chlorophyta</taxon>
        <taxon>core chlorophytes</taxon>
        <taxon>Trebouxiophyceae</taxon>
        <taxon>Chlorellales</taxon>
        <taxon>Chlorellaceae</taxon>
        <taxon>Chlorella clade</taxon>
        <taxon>Chlorella</taxon>
    </lineage>
</organism>
<dbReference type="InterPro" id="IPR002083">
    <property type="entry name" value="MATH/TRAF_dom"/>
</dbReference>
<evidence type="ECO:0000256" key="1">
    <source>
        <dbReference type="SAM" id="MobiDB-lite"/>
    </source>
</evidence>
<sequence length="525" mass="57717">MAAQGAGPGQGSGGPAAEPHPAQYFEPVRDRDVKVELQLPPGRKRQRLGPTWRSGPHTLAAAPTAGRIVTIKAAGQLLKSASPKFCAMLERWSGEGSGGALRLQCGSEQEADTWGDLLDCIHSLGRQLPADVDAVLRLLLLAREQAAEPVVAACLRELHEKADQLPAAACLALLSHLETGVSEHEQLQALGARLLVAACQRTAKLMSEDAAVRSDAAVQAQLLAYLGPLQHMLNNSLRCDLFLGLPFELLRDCLFDDPNINADYEVTVLAAFACWVERNIQELDEQGIEQVTAICSRIRFPDIPAGMLRNYWTNWSFLNQFDPGCDILSRALVAASDPQQVDMWKRYIDDNSDDDEDDGMLTVAQFKAKCASWWQPREPQLAPDDGAAEFAVEVDRSCSPDTEVYSVRKYWGGYWWRIQISKEPEGCAGIFVSPSMSSSGSVPTTNMPKALTYGIQADYRVYVDGSNASWSCEWRAGFLPSKGTGWGFYIKLNDEPVAWDAFWAPDSPWLVNGKARVRFTLEAVE</sequence>
<dbReference type="OrthoDB" id="520255at2759"/>
<accession>A0A2P6TIK8</accession>
<comment type="caution">
    <text evidence="2">The sequence shown here is derived from an EMBL/GenBank/DDBJ whole genome shotgun (WGS) entry which is preliminary data.</text>
</comment>
<proteinExistence type="predicted"/>
<protein>
    <submittedName>
        <fullName evidence="2">23S rRNA (Pseudouridine(1915)-N(3))-methyltransferase</fullName>
    </submittedName>
</protein>
<keyword evidence="3" id="KW-1185">Reference proteome</keyword>
<evidence type="ECO:0000313" key="2">
    <source>
        <dbReference type="EMBL" id="PRW39084.1"/>
    </source>
</evidence>
<feature type="compositionally biased region" description="Gly residues" evidence="1">
    <location>
        <begin position="1"/>
        <end position="14"/>
    </location>
</feature>